<dbReference type="AlphaFoldDB" id="A0A9P6DW78"/>
<dbReference type="EMBL" id="MU128944">
    <property type="protein sequence ID" value="KAF9516082.1"/>
    <property type="molecule type" value="Genomic_DNA"/>
</dbReference>
<sequence length="92" mass="10529">MMQAYSFTDYHAQGQTIPYVLVDLAQPPTRQLTAFNAYVALSRSSGKDTICLIRDFDDTLFTTPACEILEAEDTRLRELDRSTQESIKHIRQ</sequence>
<evidence type="ECO:0000313" key="1">
    <source>
        <dbReference type="EMBL" id="KAF9516082.1"/>
    </source>
</evidence>
<evidence type="ECO:0000313" key="2">
    <source>
        <dbReference type="Proteomes" id="UP000886523"/>
    </source>
</evidence>
<reference evidence="1" key="1">
    <citation type="journal article" date="2020" name="Nat. Commun.">
        <title>Large-scale genome sequencing of mycorrhizal fungi provides insights into the early evolution of symbiotic traits.</title>
        <authorList>
            <person name="Miyauchi S."/>
            <person name="Kiss E."/>
            <person name="Kuo A."/>
            <person name="Drula E."/>
            <person name="Kohler A."/>
            <person name="Sanchez-Garcia M."/>
            <person name="Morin E."/>
            <person name="Andreopoulos B."/>
            <person name="Barry K.W."/>
            <person name="Bonito G."/>
            <person name="Buee M."/>
            <person name="Carver A."/>
            <person name="Chen C."/>
            <person name="Cichocki N."/>
            <person name="Clum A."/>
            <person name="Culley D."/>
            <person name="Crous P.W."/>
            <person name="Fauchery L."/>
            <person name="Girlanda M."/>
            <person name="Hayes R.D."/>
            <person name="Keri Z."/>
            <person name="LaButti K."/>
            <person name="Lipzen A."/>
            <person name="Lombard V."/>
            <person name="Magnuson J."/>
            <person name="Maillard F."/>
            <person name="Murat C."/>
            <person name="Nolan M."/>
            <person name="Ohm R.A."/>
            <person name="Pangilinan J."/>
            <person name="Pereira M.F."/>
            <person name="Perotto S."/>
            <person name="Peter M."/>
            <person name="Pfister S."/>
            <person name="Riley R."/>
            <person name="Sitrit Y."/>
            <person name="Stielow J.B."/>
            <person name="Szollosi G."/>
            <person name="Zifcakova L."/>
            <person name="Stursova M."/>
            <person name="Spatafora J.W."/>
            <person name="Tedersoo L."/>
            <person name="Vaario L.M."/>
            <person name="Yamada A."/>
            <person name="Yan M."/>
            <person name="Wang P."/>
            <person name="Xu J."/>
            <person name="Bruns T."/>
            <person name="Baldrian P."/>
            <person name="Vilgalys R."/>
            <person name="Dunand C."/>
            <person name="Henrissat B."/>
            <person name="Grigoriev I.V."/>
            <person name="Hibbett D."/>
            <person name="Nagy L.G."/>
            <person name="Martin F.M."/>
        </authorList>
    </citation>
    <scope>NUCLEOTIDE SEQUENCE</scope>
    <source>
        <strain evidence="1">UP504</strain>
    </source>
</reference>
<organism evidence="1 2">
    <name type="scientific">Hydnum rufescens UP504</name>
    <dbReference type="NCBI Taxonomy" id="1448309"/>
    <lineage>
        <taxon>Eukaryota</taxon>
        <taxon>Fungi</taxon>
        <taxon>Dikarya</taxon>
        <taxon>Basidiomycota</taxon>
        <taxon>Agaricomycotina</taxon>
        <taxon>Agaricomycetes</taxon>
        <taxon>Cantharellales</taxon>
        <taxon>Hydnaceae</taxon>
        <taxon>Hydnum</taxon>
    </lineage>
</organism>
<comment type="caution">
    <text evidence="1">The sequence shown here is derived from an EMBL/GenBank/DDBJ whole genome shotgun (WGS) entry which is preliminary data.</text>
</comment>
<accession>A0A9P6DW78</accession>
<keyword evidence="2" id="KW-1185">Reference proteome</keyword>
<proteinExistence type="predicted"/>
<gene>
    <name evidence="1" type="ORF">BS47DRAFT_1293097</name>
</gene>
<name>A0A9P6DW78_9AGAM</name>
<dbReference type="Proteomes" id="UP000886523">
    <property type="component" value="Unassembled WGS sequence"/>
</dbReference>
<protein>
    <submittedName>
        <fullName evidence="1">Uncharacterized protein</fullName>
    </submittedName>
</protein>